<evidence type="ECO:0000259" key="8">
    <source>
        <dbReference type="Pfam" id="PF00892"/>
    </source>
</evidence>
<feature type="transmembrane region" description="Helical" evidence="7">
    <location>
        <begin position="122"/>
        <end position="143"/>
    </location>
</feature>
<feature type="transmembrane region" description="Helical" evidence="7">
    <location>
        <begin position="67"/>
        <end position="88"/>
    </location>
</feature>
<protein>
    <submittedName>
        <fullName evidence="9">DMT family transporter</fullName>
    </submittedName>
</protein>
<keyword evidence="4 7" id="KW-0812">Transmembrane</keyword>
<evidence type="ECO:0000256" key="3">
    <source>
        <dbReference type="ARBA" id="ARBA00022475"/>
    </source>
</evidence>
<comment type="subcellular location">
    <subcellularLocation>
        <location evidence="1">Cell membrane</location>
        <topology evidence="1">Multi-pass membrane protein</topology>
    </subcellularLocation>
</comment>
<feature type="transmembrane region" description="Helical" evidence="7">
    <location>
        <begin position="272"/>
        <end position="289"/>
    </location>
</feature>
<keyword evidence="3" id="KW-1003">Cell membrane</keyword>
<organism evidence="9 10">
    <name type="scientific">Lysinibacillus halotolerans</name>
    <dbReference type="NCBI Taxonomy" id="1368476"/>
    <lineage>
        <taxon>Bacteria</taxon>
        <taxon>Bacillati</taxon>
        <taxon>Bacillota</taxon>
        <taxon>Bacilli</taxon>
        <taxon>Bacillales</taxon>
        <taxon>Bacillaceae</taxon>
        <taxon>Lysinibacillus</taxon>
    </lineage>
</organism>
<feature type="domain" description="EamA" evidence="8">
    <location>
        <begin position="153"/>
        <end position="290"/>
    </location>
</feature>
<feature type="transmembrane region" description="Helical" evidence="7">
    <location>
        <begin position="184"/>
        <end position="205"/>
    </location>
</feature>
<evidence type="ECO:0000256" key="4">
    <source>
        <dbReference type="ARBA" id="ARBA00022692"/>
    </source>
</evidence>
<evidence type="ECO:0000256" key="7">
    <source>
        <dbReference type="SAM" id="Phobius"/>
    </source>
</evidence>
<sequence length="292" mass="32451">MKIPPYVLLILATVLWGGNFVIGRAVTGDIPPFTLSFYRWCLAFLVFFPIAYSQVKRDWQKLKEHWKVVLTLSLTGVTAFNTLVYIAVYSTTSINASLMNSTTPIFIYILSYIFLKERLSRFQIIGTVISLIGVLFILLGGNIESILQFNLNKGDLIVLLAVFCWSIYSLLVKQYSNRLPSLSTFLVTIAIGAVFLLPFSAYEMITLEEPIIWTPKVLGAIFYVGTLASIVAFLSWNKGVIQIGANRASVFLNLIPVFATLFAVLFLGERPIMAQMIGGLAVVGGVILTNRK</sequence>
<evidence type="ECO:0000256" key="1">
    <source>
        <dbReference type="ARBA" id="ARBA00004651"/>
    </source>
</evidence>
<dbReference type="AlphaFoldDB" id="A0A3M8H5S5"/>
<feature type="transmembrane region" description="Helical" evidence="7">
    <location>
        <begin position="248"/>
        <end position="266"/>
    </location>
</feature>
<evidence type="ECO:0000256" key="6">
    <source>
        <dbReference type="ARBA" id="ARBA00023136"/>
    </source>
</evidence>
<keyword evidence="10" id="KW-1185">Reference proteome</keyword>
<dbReference type="PANTHER" id="PTHR42920">
    <property type="entry name" value="OS03G0707200 PROTEIN-RELATED"/>
    <property type="match status" value="1"/>
</dbReference>
<comment type="similarity">
    <text evidence="2">Belongs to the EamA transporter family.</text>
</comment>
<evidence type="ECO:0000313" key="10">
    <source>
        <dbReference type="Proteomes" id="UP000279909"/>
    </source>
</evidence>
<dbReference type="InterPro" id="IPR037185">
    <property type="entry name" value="EmrE-like"/>
</dbReference>
<gene>
    <name evidence="9" type="ORF">EC501_13825</name>
</gene>
<dbReference type="RefSeq" id="WP_122972892.1">
    <property type="nucleotide sequence ID" value="NZ_RHLQ01000039.1"/>
</dbReference>
<evidence type="ECO:0000313" key="9">
    <source>
        <dbReference type="EMBL" id="RNC97758.1"/>
    </source>
</evidence>
<proteinExistence type="inferred from homology"/>
<dbReference type="GO" id="GO:0005886">
    <property type="term" value="C:plasma membrane"/>
    <property type="evidence" value="ECO:0007669"/>
    <property type="project" value="UniProtKB-SubCell"/>
</dbReference>
<comment type="caution">
    <text evidence="9">The sequence shown here is derived from an EMBL/GenBank/DDBJ whole genome shotgun (WGS) entry which is preliminary data.</text>
</comment>
<dbReference type="InterPro" id="IPR051258">
    <property type="entry name" value="Diverse_Substrate_Transporter"/>
</dbReference>
<keyword evidence="5 7" id="KW-1133">Transmembrane helix</keyword>
<accession>A0A3M8H5S5</accession>
<feature type="transmembrane region" description="Helical" evidence="7">
    <location>
        <begin position="94"/>
        <end position="115"/>
    </location>
</feature>
<feature type="transmembrane region" description="Helical" evidence="7">
    <location>
        <begin position="37"/>
        <end position="55"/>
    </location>
</feature>
<feature type="transmembrane region" description="Helical" evidence="7">
    <location>
        <begin position="217"/>
        <end position="236"/>
    </location>
</feature>
<dbReference type="PANTHER" id="PTHR42920:SF11">
    <property type="entry name" value="INNER MEMBRANE PROTEIN YTFF"/>
    <property type="match status" value="1"/>
</dbReference>
<evidence type="ECO:0000256" key="2">
    <source>
        <dbReference type="ARBA" id="ARBA00007362"/>
    </source>
</evidence>
<feature type="transmembrane region" description="Helical" evidence="7">
    <location>
        <begin position="155"/>
        <end position="172"/>
    </location>
</feature>
<evidence type="ECO:0000256" key="5">
    <source>
        <dbReference type="ARBA" id="ARBA00022989"/>
    </source>
</evidence>
<dbReference type="Gene3D" id="1.10.3730.20">
    <property type="match status" value="1"/>
</dbReference>
<keyword evidence="6 7" id="KW-0472">Membrane</keyword>
<dbReference type="SUPFAM" id="SSF103481">
    <property type="entry name" value="Multidrug resistance efflux transporter EmrE"/>
    <property type="match status" value="2"/>
</dbReference>
<name>A0A3M8H5S5_9BACI</name>
<feature type="domain" description="EamA" evidence="8">
    <location>
        <begin position="6"/>
        <end position="138"/>
    </location>
</feature>
<dbReference type="Pfam" id="PF00892">
    <property type="entry name" value="EamA"/>
    <property type="match status" value="2"/>
</dbReference>
<dbReference type="Proteomes" id="UP000279909">
    <property type="component" value="Unassembled WGS sequence"/>
</dbReference>
<dbReference type="OrthoDB" id="9805239at2"/>
<dbReference type="EMBL" id="RHLQ01000039">
    <property type="protein sequence ID" value="RNC97758.1"/>
    <property type="molecule type" value="Genomic_DNA"/>
</dbReference>
<reference evidence="9 10" key="1">
    <citation type="journal article" date="2014" name="Int. J. Syst. Evol. Microbiol.">
        <title>Lysinibacillus halotolerans sp. nov., isolated from saline-alkaline soil.</title>
        <authorList>
            <person name="Kong D."/>
            <person name="Wang Y."/>
            <person name="Zhao B."/>
            <person name="Li Y."/>
            <person name="Song J."/>
            <person name="Zhai Y."/>
            <person name="Zhang C."/>
            <person name="Wang H."/>
            <person name="Chen X."/>
            <person name="Zhao B."/>
            <person name="Ruan Z."/>
        </authorList>
    </citation>
    <scope>NUCLEOTIDE SEQUENCE [LARGE SCALE GENOMIC DNA]</scope>
    <source>
        <strain evidence="9 10">MCCC 1A12703</strain>
    </source>
</reference>
<dbReference type="InterPro" id="IPR000620">
    <property type="entry name" value="EamA_dom"/>
</dbReference>